<dbReference type="InterPro" id="IPR018247">
    <property type="entry name" value="EF_Hand_1_Ca_BS"/>
</dbReference>
<dbReference type="PROSITE" id="PS00018">
    <property type="entry name" value="EF_HAND_1"/>
    <property type="match status" value="1"/>
</dbReference>
<gene>
    <name evidence="4" type="ORF">H2200_000340</name>
</gene>
<dbReference type="Proteomes" id="UP001172673">
    <property type="component" value="Unassembled WGS sequence"/>
</dbReference>
<comment type="caution">
    <text evidence="4">The sequence shown here is derived from an EMBL/GenBank/DDBJ whole genome shotgun (WGS) entry which is preliminary data.</text>
</comment>
<dbReference type="PANTHER" id="PTHR31323:SF1">
    <property type="entry name" value="MECHANOSENSITIVE ION CHANNEL PROTEIN"/>
    <property type="match status" value="1"/>
</dbReference>
<evidence type="ECO:0000313" key="4">
    <source>
        <dbReference type="EMBL" id="KAJ9616621.1"/>
    </source>
</evidence>
<dbReference type="PROSITE" id="PS50222">
    <property type="entry name" value="EF_HAND_2"/>
    <property type="match status" value="1"/>
</dbReference>
<accession>A0AA38XNK4</accession>
<feature type="transmembrane region" description="Helical" evidence="2">
    <location>
        <begin position="201"/>
        <end position="227"/>
    </location>
</feature>
<feature type="transmembrane region" description="Helical" evidence="2">
    <location>
        <begin position="117"/>
        <end position="135"/>
    </location>
</feature>
<dbReference type="EMBL" id="JAPDRK010000001">
    <property type="protein sequence ID" value="KAJ9616621.1"/>
    <property type="molecule type" value="Genomic_DNA"/>
</dbReference>
<dbReference type="Pfam" id="PF25886">
    <property type="entry name" value="Msy1"/>
    <property type="match status" value="1"/>
</dbReference>
<evidence type="ECO:0000256" key="2">
    <source>
        <dbReference type="SAM" id="Phobius"/>
    </source>
</evidence>
<sequence>MEKTTQASVVECRDSSSTPDISETESKHLSNNSLLKKSNTGLGRHAERLTHNRRRQKRPLPLDRVARSLRKTPQAIRIALFVVLSGLPFAAYMLVARFKLRHKWIGPPELHATHFKLSKWLMFCWASLLIIFALAESLARLASWACSLSTGTLKYQPLAKTLCFRVTLLAWAGAAHEANCIVWPDPPHKIKDDWPATLRQVFVFLVVSFSILLVQGIVLQLIAIRYVEGYMGPRSQRAFNELETIRDLNSLVKQHFEAGDMSFVVKILKKVFLPVRAGAFDTIVSGKGTEEMHRDYAASIWNTVTTDLNTKVLTAADISRRLVAMGRDPEPAEDLFAQLDESCDGEVTREELEALVISTGRQLNKRAESMKGIRSLLHKLEALLTLIVFGAIVFIYSNFFNQSWVKDSKALWTGVTGLGFALNGTITEFVNSCVFVFSKHAYDIGDLLEVKSKKLVVRDIHLTHTNFKEIRGDDADATGMIVQISHAALSSEVIVNWTRSNDLMITQKEQAQATEGDPPKSGSA</sequence>
<evidence type="ECO:0000256" key="1">
    <source>
        <dbReference type="SAM" id="MobiDB-lite"/>
    </source>
</evidence>
<name>A0AA38XNK4_9EURO</name>
<reference evidence="4" key="1">
    <citation type="submission" date="2022-10" db="EMBL/GenBank/DDBJ databases">
        <title>Culturing micro-colonial fungi from biological soil crusts in the Mojave desert and describing Neophaeococcomyces mojavensis, and introducing the new genera and species Taxawa tesnikishii.</title>
        <authorList>
            <person name="Kurbessoian T."/>
            <person name="Stajich J.E."/>
        </authorList>
    </citation>
    <scope>NUCLEOTIDE SEQUENCE</scope>
    <source>
        <strain evidence="4">TK_41</strain>
    </source>
</reference>
<feature type="transmembrane region" description="Helical" evidence="2">
    <location>
        <begin position="75"/>
        <end position="96"/>
    </location>
</feature>
<keyword evidence="2" id="KW-0472">Membrane</keyword>
<dbReference type="AlphaFoldDB" id="A0AA38XNK4"/>
<keyword evidence="2" id="KW-1133">Transmembrane helix</keyword>
<proteinExistence type="predicted"/>
<keyword evidence="5" id="KW-1185">Reference proteome</keyword>
<feature type="compositionally biased region" description="Polar residues" evidence="1">
    <location>
        <begin position="29"/>
        <end position="38"/>
    </location>
</feature>
<dbReference type="GO" id="GO:0005509">
    <property type="term" value="F:calcium ion binding"/>
    <property type="evidence" value="ECO:0007669"/>
    <property type="project" value="InterPro"/>
</dbReference>
<feature type="region of interest" description="Disordered" evidence="1">
    <location>
        <begin position="45"/>
        <end position="64"/>
    </location>
</feature>
<dbReference type="InterPro" id="IPR002048">
    <property type="entry name" value="EF_hand_dom"/>
</dbReference>
<evidence type="ECO:0000313" key="5">
    <source>
        <dbReference type="Proteomes" id="UP001172673"/>
    </source>
</evidence>
<organism evidence="4 5">
    <name type="scientific">Cladophialophora chaetospira</name>
    <dbReference type="NCBI Taxonomy" id="386627"/>
    <lineage>
        <taxon>Eukaryota</taxon>
        <taxon>Fungi</taxon>
        <taxon>Dikarya</taxon>
        <taxon>Ascomycota</taxon>
        <taxon>Pezizomycotina</taxon>
        <taxon>Eurotiomycetes</taxon>
        <taxon>Chaetothyriomycetidae</taxon>
        <taxon>Chaetothyriales</taxon>
        <taxon>Herpotrichiellaceae</taxon>
        <taxon>Cladophialophora</taxon>
    </lineage>
</organism>
<dbReference type="InterPro" id="IPR058650">
    <property type="entry name" value="Msy1/2-like"/>
</dbReference>
<feature type="domain" description="EF-hand" evidence="3">
    <location>
        <begin position="327"/>
        <end position="362"/>
    </location>
</feature>
<dbReference type="GO" id="GO:0006874">
    <property type="term" value="P:intracellular calcium ion homeostasis"/>
    <property type="evidence" value="ECO:0007669"/>
    <property type="project" value="TreeGrafter"/>
</dbReference>
<feature type="transmembrane region" description="Helical" evidence="2">
    <location>
        <begin position="411"/>
        <end position="437"/>
    </location>
</feature>
<evidence type="ECO:0000259" key="3">
    <source>
        <dbReference type="PROSITE" id="PS50222"/>
    </source>
</evidence>
<dbReference type="GO" id="GO:0005262">
    <property type="term" value="F:calcium channel activity"/>
    <property type="evidence" value="ECO:0007669"/>
    <property type="project" value="TreeGrafter"/>
</dbReference>
<feature type="transmembrane region" description="Helical" evidence="2">
    <location>
        <begin position="380"/>
        <end position="399"/>
    </location>
</feature>
<protein>
    <recommendedName>
        <fullName evidence="3">EF-hand domain-containing protein</fullName>
    </recommendedName>
</protein>
<feature type="region of interest" description="Disordered" evidence="1">
    <location>
        <begin position="1"/>
        <end position="38"/>
    </location>
</feature>
<keyword evidence="2" id="KW-0812">Transmembrane</keyword>
<dbReference type="PANTHER" id="PTHR31323">
    <property type="entry name" value="MECHANOSENSITIVE ION CHANNEL PROTEIN MSY2"/>
    <property type="match status" value="1"/>
</dbReference>